<organism evidence="1 2">
    <name type="scientific">Pontibacillus yanchengensis</name>
    <dbReference type="NCBI Taxonomy" id="462910"/>
    <lineage>
        <taxon>Bacteria</taxon>
        <taxon>Bacillati</taxon>
        <taxon>Bacillota</taxon>
        <taxon>Bacilli</taxon>
        <taxon>Bacillales</taxon>
        <taxon>Bacillaceae</taxon>
        <taxon>Pontibacillus</taxon>
    </lineage>
</organism>
<name>A0ACC7VG58_9BACI</name>
<keyword evidence="2" id="KW-1185">Reference proteome</keyword>
<proteinExistence type="predicted"/>
<dbReference type="EMBL" id="WMEU01000003">
    <property type="protein sequence ID" value="MYL53762.1"/>
    <property type="molecule type" value="Genomic_DNA"/>
</dbReference>
<accession>A0ACC7VG58</accession>
<evidence type="ECO:0000313" key="1">
    <source>
        <dbReference type="EMBL" id="MYL53762.1"/>
    </source>
</evidence>
<sequence>MDVSGKAEFDSVDNYDLEDSEGNDIPLEDVKVDGSDVWLVVDTSEETVDQQTDATLTVSDMVLEEEKEFDVQFQDTTIPTAEDASVIGIRTAKVSFSEPIVDNGNLDDGFELEDEDGSTYSIDEVELQNGGTEARVTFFSDFEDGTYTLSTTNELEDYAGYSVTPESFDIEVEADDEAPELEGTRNATQTKVTLEYSEDIEFDGIDESVVYHSDVADSIEADADAVEDNDFLKNFYHTNSSNTPYKAEVNGKEITLWFDNDHALPEGTAYLYVGGETVTDLWENVQEDTERVSTEVELDEEAPSIDNIEQVNNSQDKFEITFSEEVSTDSAEDLDNYTVENADGEEVELDGATLGGDNTVTLEFEDSQEGNFTVSVDGVEDLSGNSVDQTSEFNMKNVANLVISEFSGSYYQETDETTVAIDFGRTMAVEGQYSVTDLDKYEIGGVNLGDVSGANIEAVNSNNGVEINFDNDDFTDAGGNLPESIESNLDDDDAQEVLVDMGRVADADDNKSDFTGDFQIENGLESTFGADLIEATSNDEITVDFSQTLDDFDREDFKLVGDDDKTIDGLTISQATKTDDNTVVFELSDNLNDDATFDSGDGKTSVYLSTYTKKDGQDYNVKTDNRYGTEVALDKADVTDGIAPSLDQRTNDDDEEVTNVEYFSDQGEVVLTFNENIKDSSVSTTSFTVDGYNVDDVAVDGNEVTLVIDSADIDDDLGMGVDIEQNAAITDDKGNKVTGIDTQINFENDDDTTAPNGVSEATTASQKEGSTSVATVNITDEDADFEGVDHYNVFVEAGSEPGTDVDTDSYATVNSTGETDIDLTSLTNGEVNPTDSEDVNFKVVAYDAAGNASTPQSNDMVTVVWDENGEGIASTAITQNSATNQMLSDDKEFTVTLSGDYDGAYGNNIDVVLTSSSNGTGQPSASASFSGSTLTIDQNSDNAGTVQDLIDAVDSVSGFTAAVSGNGVATTSLTGSETEVAGTTATDGGNDSVTVNLDEVYASSTVDSDSTVDFAINDGSSVTFTSTTDETDEDTLTLNITDAGAQVNGANLNIKDGEITDQYGNNLSTTATPIN</sequence>
<dbReference type="Proteomes" id="UP000466692">
    <property type="component" value="Unassembled WGS sequence"/>
</dbReference>
<protein>
    <submittedName>
        <fullName evidence="1">Uncharacterized protein</fullName>
    </submittedName>
</protein>
<evidence type="ECO:0000313" key="2">
    <source>
        <dbReference type="Proteomes" id="UP000466692"/>
    </source>
</evidence>
<gene>
    <name evidence="1" type="ORF">GLW08_10480</name>
</gene>
<comment type="caution">
    <text evidence="1">The sequence shown here is derived from an EMBL/GenBank/DDBJ whole genome shotgun (WGS) entry which is preliminary data.</text>
</comment>
<reference evidence="1" key="1">
    <citation type="submission" date="2019-11" db="EMBL/GenBank/DDBJ databases">
        <title>Genome sequences of 17 halophilic strains isolated from different environments.</title>
        <authorList>
            <person name="Furrow R.E."/>
        </authorList>
    </citation>
    <scope>NUCLEOTIDE SEQUENCE</scope>
    <source>
        <strain evidence="1">22510_22_Filter</strain>
    </source>
</reference>